<organism evidence="1 2">
    <name type="scientific">Cylicostephanus goldi</name>
    <name type="common">Nematode worm</name>
    <dbReference type="NCBI Taxonomy" id="71465"/>
    <lineage>
        <taxon>Eukaryota</taxon>
        <taxon>Metazoa</taxon>
        <taxon>Ecdysozoa</taxon>
        <taxon>Nematoda</taxon>
        <taxon>Chromadorea</taxon>
        <taxon>Rhabditida</taxon>
        <taxon>Rhabditina</taxon>
        <taxon>Rhabditomorpha</taxon>
        <taxon>Strongyloidea</taxon>
        <taxon>Strongylidae</taxon>
        <taxon>Cylicostephanus</taxon>
    </lineage>
</organism>
<keyword evidence="2" id="KW-1185">Reference proteome</keyword>
<proteinExistence type="predicted"/>
<sequence length="123" mass="13809">MDTIRREVDKVDALLISSGNSDVRDDFPRNPTFSEVEVDALLISSGNSDVRDDFPRNPTFSEVEVCFSEHAFTLPSQICSRVHVCCRSIVVNARGRCLYGFIENVDCSFHIRSNHVVSGVAEW</sequence>
<name>A0A3P7R0V7_CYLGO</name>
<accession>A0A3P7R0V7</accession>
<dbReference type="EMBL" id="UYRV01132596">
    <property type="protein sequence ID" value="VDN37762.1"/>
    <property type="molecule type" value="Genomic_DNA"/>
</dbReference>
<dbReference type="OrthoDB" id="5831858at2759"/>
<protein>
    <submittedName>
        <fullName evidence="1">Uncharacterized protein</fullName>
    </submittedName>
</protein>
<reference evidence="1 2" key="1">
    <citation type="submission" date="2018-11" db="EMBL/GenBank/DDBJ databases">
        <authorList>
            <consortium name="Pathogen Informatics"/>
        </authorList>
    </citation>
    <scope>NUCLEOTIDE SEQUENCE [LARGE SCALE GENOMIC DNA]</scope>
</reference>
<evidence type="ECO:0000313" key="1">
    <source>
        <dbReference type="EMBL" id="VDN37762.1"/>
    </source>
</evidence>
<dbReference type="AlphaFoldDB" id="A0A3P7R0V7"/>
<gene>
    <name evidence="1" type="ORF">CGOC_LOCUS13562</name>
</gene>
<evidence type="ECO:0000313" key="2">
    <source>
        <dbReference type="Proteomes" id="UP000271889"/>
    </source>
</evidence>
<dbReference type="Proteomes" id="UP000271889">
    <property type="component" value="Unassembled WGS sequence"/>
</dbReference>